<name>A0A4Z2GH79_9TELE</name>
<keyword evidence="2" id="KW-1185">Reference proteome</keyword>
<evidence type="ECO:0000313" key="1">
    <source>
        <dbReference type="EMBL" id="TNN52907.1"/>
    </source>
</evidence>
<dbReference type="Proteomes" id="UP000314294">
    <property type="component" value="Unassembled WGS sequence"/>
</dbReference>
<reference evidence="1 2" key="1">
    <citation type="submission" date="2019-03" db="EMBL/GenBank/DDBJ databases">
        <title>First draft genome of Liparis tanakae, snailfish: a comprehensive survey of snailfish specific genes.</title>
        <authorList>
            <person name="Kim W."/>
            <person name="Song I."/>
            <person name="Jeong J.-H."/>
            <person name="Kim D."/>
            <person name="Kim S."/>
            <person name="Ryu S."/>
            <person name="Song J.Y."/>
            <person name="Lee S.K."/>
        </authorList>
    </citation>
    <scope>NUCLEOTIDE SEQUENCE [LARGE SCALE GENOMIC DNA]</scope>
    <source>
        <tissue evidence="1">Muscle</tissue>
    </source>
</reference>
<comment type="caution">
    <text evidence="1">The sequence shown here is derived from an EMBL/GenBank/DDBJ whole genome shotgun (WGS) entry which is preliminary data.</text>
</comment>
<protein>
    <submittedName>
        <fullName evidence="1">Uncharacterized protein</fullName>
    </submittedName>
</protein>
<sequence length="91" mass="10064">MNRIQYCEEISGSTSNEHPVELLKPAALNHFGRERGVIAPLQHAVNPQANPVRQQLAEWQSALVAVKRRFTLEITVCTSGIVDESIQTKAA</sequence>
<organism evidence="1 2">
    <name type="scientific">Liparis tanakae</name>
    <name type="common">Tanaka's snailfish</name>
    <dbReference type="NCBI Taxonomy" id="230148"/>
    <lineage>
        <taxon>Eukaryota</taxon>
        <taxon>Metazoa</taxon>
        <taxon>Chordata</taxon>
        <taxon>Craniata</taxon>
        <taxon>Vertebrata</taxon>
        <taxon>Euteleostomi</taxon>
        <taxon>Actinopterygii</taxon>
        <taxon>Neopterygii</taxon>
        <taxon>Teleostei</taxon>
        <taxon>Neoteleostei</taxon>
        <taxon>Acanthomorphata</taxon>
        <taxon>Eupercaria</taxon>
        <taxon>Perciformes</taxon>
        <taxon>Cottioidei</taxon>
        <taxon>Cottales</taxon>
        <taxon>Liparidae</taxon>
        <taxon>Liparis</taxon>
    </lineage>
</organism>
<dbReference type="AlphaFoldDB" id="A0A4Z2GH79"/>
<evidence type="ECO:0000313" key="2">
    <source>
        <dbReference type="Proteomes" id="UP000314294"/>
    </source>
</evidence>
<accession>A0A4Z2GH79</accession>
<dbReference type="EMBL" id="SRLO01000533">
    <property type="protein sequence ID" value="TNN52907.1"/>
    <property type="molecule type" value="Genomic_DNA"/>
</dbReference>
<gene>
    <name evidence="1" type="ORF">EYF80_036920</name>
</gene>
<proteinExistence type="predicted"/>